<gene>
    <name evidence="3" type="ORF">Vbra_891</name>
</gene>
<name>A0A0G4GX57_VITBC</name>
<feature type="domain" description="SEC7" evidence="2">
    <location>
        <begin position="111"/>
        <end position="309"/>
    </location>
</feature>
<evidence type="ECO:0000313" key="3">
    <source>
        <dbReference type="EMBL" id="CEM35647.1"/>
    </source>
</evidence>
<dbReference type="InParanoid" id="A0A0G4GX57"/>
<dbReference type="Proteomes" id="UP000041254">
    <property type="component" value="Unassembled WGS sequence"/>
</dbReference>
<accession>A0A0G4GX57</accession>
<dbReference type="EMBL" id="CDMY01000859">
    <property type="protein sequence ID" value="CEM35647.1"/>
    <property type="molecule type" value="Genomic_DNA"/>
</dbReference>
<evidence type="ECO:0000259" key="2">
    <source>
        <dbReference type="PROSITE" id="PS50190"/>
    </source>
</evidence>
<feature type="compositionally biased region" description="Basic and acidic residues" evidence="1">
    <location>
        <begin position="377"/>
        <end position="389"/>
    </location>
</feature>
<dbReference type="PROSITE" id="PS50190">
    <property type="entry name" value="SEC7"/>
    <property type="match status" value="1"/>
</dbReference>
<dbReference type="GO" id="GO:0005085">
    <property type="term" value="F:guanyl-nucleotide exchange factor activity"/>
    <property type="evidence" value="ECO:0007669"/>
    <property type="project" value="InterPro"/>
</dbReference>
<keyword evidence="4" id="KW-1185">Reference proteome</keyword>
<dbReference type="GO" id="GO:0032012">
    <property type="term" value="P:regulation of ARF protein signal transduction"/>
    <property type="evidence" value="ECO:0007669"/>
    <property type="project" value="InterPro"/>
</dbReference>
<evidence type="ECO:0000313" key="4">
    <source>
        <dbReference type="Proteomes" id="UP000041254"/>
    </source>
</evidence>
<dbReference type="Pfam" id="PF01369">
    <property type="entry name" value="Sec7"/>
    <property type="match status" value="1"/>
</dbReference>
<dbReference type="AlphaFoldDB" id="A0A0G4GX57"/>
<reference evidence="3 4" key="1">
    <citation type="submission" date="2014-11" db="EMBL/GenBank/DDBJ databases">
        <authorList>
            <person name="Zhu J."/>
            <person name="Qi W."/>
            <person name="Song R."/>
        </authorList>
    </citation>
    <scope>NUCLEOTIDE SEQUENCE [LARGE SCALE GENOMIC DNA]</scope>
</reference>
<dbReference type="InterPro" id="IPR000904">
    <property type="entry name" value="Sec7_dom"/>
</dbReference>
<evidence type="ECO:0000256" key="1">
    <source>
        <dbReference type="SAM" id="MobiDB-lite"/>
    </source>
</evidence>
<sequence>MARRKVAVFLMQNGAAPDVSDVMTHQHQILRDALRKYLQYARNGNKRHMFNWEASIGTLRDAGGATQSVTYEPFFVPRAAAVRSLDSNIKNRLRQLGVVGEGRVARVIFCNVNPGVGLAFLVATGCVRDYPVELAQFFFKYAVSPEALGHFLGENYSLSQILRLEFLNLLLDHEPSMTLPEVILSTFTRVAVLPAFQALDRIIHALAHVWWRKERMHTAKNREEGSAMDGLTLGALQLTSIDGLCQLLFNCVMLAWAMQRATDSSCSEDDVHVPEVDVNAWMALNAGMDDGDAIPLATQQRLYHDIESIHHRLQTFFGNCQSTLPTSLDNHTQSYIDRCTLHSSTMLAPNNSPLPFMGDSVRSSLQVRMESFGANHTHSDRTRDTDTNERGTALPSSRSSSGRHVSAMTAVGAKPPAGRRVERGKSARGGGGLRELTFTLVQGGLLFMSTCERSVVPDAFVHLPMVEVVDWKESQRLFTLGGRHGANLQIVYLLEDARWQVVEVPRVCLKAQSDWSFNTWMQHLHTVQTND</sequence>
<dbReference type="OrthoDB" id="444544at2759"/>
<protein>
    <recommendedName>
        <fullName evidence="2">SEC7 domain-containing protein</fullName>
    </recommendedName>
</protein>
<feature type="region of interest" description="Disordered" evidence="1">
    <location>
        <begin position="372"/>
        <end position="409"/>
    </location>
</feature>
<organism evidence="3 4">
    <name type="scientific">Vitrella brassicaformis (strain CCMP3155)</name>
    <dbReference type="NCBI Taxonomy" id="1169540"/>
    <lineage>
        <taxon>Eukaryota</taxon>
        <taxon>Sar</taxon>
        <taxon>Alveolata</taxon>
        <taxon>Colpodellida</taxon>
        <taxon>Vitrellaceae</taxon>
        <taxon>Vitrella</taxon>
    </lineage>
</organism>
<proteinExistence type="predicted"/>
<dbReference type="SUPFAM" id="SSF48425">
    <property type="entry name" value="Sec7 domain"/>
    <property type="match status" value="1"/>
</dbReference>
<dbReference type="VEuPathDB" id="CryptoDB:Vbra_891"/>
<dbReference type="InterPro" id="IPR035999">
    <property type="entry name" value="Sec7_dom_sf"/>
</dbReference>